<comment type="caution">
    <text evidence="1">The sequence shown here is derived from an EMBL/GenBank/DDBJ whole genome shotgun (WGS) entry which is preliminary data.</text>
</comment>
<organism evidence="1 2">
    <name type="scientific">Populus trichocarpa</name>
    <name type="common">Western balsam poplar</name>
    <name type="synonym">Populus balsamifera subsp. trichocarpa</name>
    <dbReference type="NCBI Taxonomy" id="3694"/>
    <lineage>
        <taxon>Eukaryota</taxon>
        <taxon>Viridiplantae</taxon>
        <taxon>Streptophyta</taxon>
        <taxon>Embryophyta</taxon>
        <taxon>Tracheophyta</taxon>
        <taxon>Spermatophyta</taxon>
        <taxon>Magnoliopsida</taxon>
        <taxon>eudicotyledons</taxon>
        <taxon>Gunneridae</taxon>
        <taxon>Pentapetalae</taxon>
        <taxon>rosids</taxon>
        <taxon>fabids</taxon>
        <taxon>Malpighiales</taxon>
        <taxon>Salicaceae</taxon>
        <taxon>Saliceae</taxon>
        <taxon>Populus</taxon>
    </lineage>
</organism>
<accession>A0ACC0TD00</accession>
<evidence type="ECO:0000313" key="1">
    <source>
        <dbReference type="EMBL" id="KAI9399240.1"/>
    </source>
</evidence>
<proteinExistence type="predicted"/>
<reference evidence="1 2" key="1">
    <citation type="journal article" date="2006" name="Science">
        <title>The genome of black cottonwood, Populus trichocarpa (Torr. &amp; Gray).</title>
        <authorList>
            <person name="Tuskan G.A."/>
            <person name="Difazio S."/>
            <person name="Jansson S."/>
            <person name="Bohlmann J."/>
            <person name="Grigoriev I."/>
            <person name="Hellsten U."/>
            <person name="Putnam N."/>
            <person name="Ralph S."/>
            <person name="Rombauts S."/>
            <person name="Salamov A."/>
            <person name="Schein J."/>
            <person name="Sterck L."/>
            <person name="Aerts A."/>
            <person name="Bhalerao R.R."/>
            <person name="Bhalerao R.P."/>
            <person name="Blaudez D."/>
            <person name="Boerjan W."/>
            <person name="Brun A."/>
            <person name="Brunner A."/>
            <person name="Busov V."/>
            <person name="Campbell M."/>
            <person name="Carlson J."/>
            <person name="Chalot M."/>
            <person name="Chapman J."/>
            <person name="Chen G.L."/>
            <person name="Cooper D."/>
            <person name="Coutinho P.M."/>
            <person name="Couturier J."/>
            <person name="Covert S."/>
            <person name="Cronk Q."/>
            <person name="Cunningham R."/>
            <person name="Davis J."/>
            <person name="Degroeve S."/>
            <person name="Dejardin A."/>
            <person name="Depamphilis C."/>
            <person name="Detter J."/>
            <person name="Dirks B."/>
            <person name="Dubchak I."/>
            <person name="Duplessis S."/>
            <person name="Ehlting J."/>
            <person name="Ellis B."/>
            <person name="Gendler K."/>
            <person name="Goodstein D."/>
            <person name="Gribskov M."/>
            <person name="Grimwood J."/>
            <person name="Groover A."/>
            <person name="Gunter L."/>
            <person name="Hamberger B."/>
            <person name="Heinze B."/>
            <person name="Helariutta Y."/>
            <person name="Henrissat B."/>
            <person name="Holligan D."/>
            <person name="Holt R."/>
            <person name="Huang W."/>
            <person name="Islam-Faridi N."/>
            <person name="Jones S."/>
            <person name="Jones-Rhoades M."/>
            <person name="Jorgensen R."/>
            <person name="Joshi C."/>
            <person name="Kangasjarvi J."/>
            <person name="Karlsson J."/>
            <person name="Kelleher C."/>
            <person name="Kirkpatrick R."/>
            <person name="Kirst M."/>
            <person name="Kohler A."/>
            <person name="Kalluri U."/>
            <person name="Larimer F."/>
            <person name="Leebens-Mack J."/>
            <person name="Leple J.C."/>
            <person name="Locascio P."/>
            <person name="Lou Y."/>
            <person name="Lucas S."/>
            <person name="Martin F."/>
            <person name="Montanini B."/>
            <person name="Napoli C."/>
            <person name="Nelson D.R."/>
            <person name="Nelson C."/>
            <person name="Nieminen K."/>
            <person name="Nilsson O."/>
            <person name="Pereda V."/>
            <person name="Peter G."/>
            <person name="Philippe R."/>
            <person name="Pilate G."/>
            <person name="Poliakov A."/>
            <person name="Razumovskaya J."/>
            <person name="Richardson P."/>
            <person name="Rinaldi C."/>
            <person name="Ritland K."/>
            <person name="Rouze P."/>
            <person name="Ryaboy D."/>
            <person name="Schmutz J."/>
            <person name="Schrader J."/>
            <person name="Segerman B."/>
            <person name="Shin H."/>
            <person name="Siddiqui A."/>
            <person name="Sterky F."/>
            <person name="Terry A."/>
            <person name="Tsai C.J."/>
            <person name="Uberbacher E."/>
            <person name="Unneberg P."/>
            <person name="Vahala J."/>
            <person name="Wall K."/>
            <person name="Wessler S."/>
            <person name="Yang G."/>
            <person name="Yin T."/>
            <person name="Douglas C."/>
            <person name="Marra M."/>
            <person name="Sandberg G."/>
            <person name="Van de Peer Y."/>
            <person name="Rokhsar D."/>
        </authorList>
    </citation>
    <scope>NUCLEOTIDE SEQUENCE [LARGE SCALE GENOMIC DNA]</scope>
    <source>
        <strain evidence="2">cv. Nisqually</strain>
    </source>
</reference>
<keyword evidence="2" id="KW-1185">Reference proteome</keyword>
<protein>
    <submittedName>
        <fullName evidence="1">Uncharacterized protein</fullName>
    </submittedName>
</protein>
<sequence length="132" mass="15260">MEFFFASNLGKYLGFPLMHGKAKKSDFNFILERIQSKLATWKGRLLNRAKRVTIARSVINVILISYIQTLWLPQAICNGIDKIIKNFIWSRSATRRSINLVNWDTISRPRKSRGLEIRESRLANVVLLGKLV</sequence>
<evidence type="ECO:0000313" key="2">
    <source>
        <dbReference type="Proteomes" id="UP000006729"/>
    </source>
</evidence>
<dbReference type="EMBL" id="CM009291">
    <property type="protein sequence ID" value="KAI9399240.1"/>
    <property type="molecule type" value="Genomic_DNA"/>
</dbReference>
<dbReference type="Proteomes" id="UP000006729">
    <property type="component" value="Chromosome 2"/>
</dbReference>
<gene>
    <name evidence="1" type="ORF">POPTR_002G067201v4</name>
</gene>
<name>A0ACC0TD00_POPTR</name>